<feature type="transmembrane region" description="Helical" evidence="1">
    <location>
        <begin position="41"/>
        <end position="61"/>
    </location>
</feature>
<comment type="caution">
    <text evidence="3">The sequence shown here is derived from an EMBL/GenBank/DDBJ whole genome shotgun (WGS) entry which is preliminary data.</text>
</comment>
<feature type="transmembrane region" description="Helical" evidence="1">
    <location>
        <begin position="123"/>
        <end position="149"/>
    </location>
</feature>
<organism evidence="3 4">
    <name type="scientific">Amphibacillus indicireducens</name>
    <dbReference type="NCBI Taxonomy" id="1076330"/>
    <lineage>
        <taxon>Bacteria</taxon>
        <taxon>Bacillati</taxon>
        <taxon>Bacillota</taxon>
        <taxon>Bacilli</taxon>
        <taxon>Bacillales</taxon>
        <taxon>Bacillaceae</taxon>
        <taxon>Amphibacillus</taxon>
    </lineage>
</organism>
<keyword evidence="1" id="KW-1133">Transmembrane helix</keyword>
<dbReference type="Proteomes" id="UP001501734">
    <property type="component" value="Unassembled WGS sequence"/>
</dbReference>
<dbReference type="Gene3D" id="3.30.70.270">
    <property type="match status" value="1"/>
</dbReference>
<feature type="domain" description="GGDEF" evidence="2">
    <location>
        <begin position="464"/>
        <end position="598"/>
    </location>
</feature>
<evidence type="ECO:0000256" key="1">
    <source>
        <dbReference type="SAM" id="Phobius"/>
    </source>
</evidence>
<dbReference type="InterPro" id="IPR043128">
    <property type="entry name" value="Rev_trsase/Diguanyl_cyclase"/>
</dbReference>
<dbReference type="SUPFAM" id="SSF55073">
    <property type="entry name" value="Nucleotide cyclase"/>
    <property type="match status" value="1"/>
</dbReference>
<evidence type="ECO:0000313" key="3">
    <source>
        <dbReference type="EMBL" id="GAA4058601.1"/>
    </source>
</evidence>
<dbReference type="NCBIfam" id="TIGR00254">
    <property type="entry name" value="GGDEF"/>
    <property type="match status" value="1"/>
</dbReference>
<dbReference type="InterPro" id="IPR029787">
    <property type="entry name" value="Nucleotide_cyclase"/>
</dbReference>
<feature type="transmembrane region" description="Helical" evidence="1">
    <location>
        <begin position="6"/>
        <end position="29"/>
    </location>
</feature>
<dbReference type="InterPro" id="IPR052163">
    <property type="entry name" value="DGC-Regulatory_Protein"/>
</dbReference>
<proteinExistence type="predicted"/>
<dbReference type="RefSeq" id="WP_344909563.1">
    <property type="nucleotide sequence ID" value="NZ_BAABDL010000014.1"/>
</dbReference>
<keyword evidence="1" id="KW-0472">Membrane</keyword>
<dbReference type="CDD" id="cd01949">
    <property type="entry name" value="GGDEF"/>
    <property type="match status" value="1"/>
</dbReference>
<accession>A0ABP7V3B3</accession>
<reference evidence="4" key="1">
    <citation type="journal article" date="2019" name="Int. J. Syst. Evol. Microbiol.">
        <title>The Global Catalogue of Microorganisms (GCM) 10K type strain sequencing project: providing services to taxonomists for standard genome sequencing and annotation.</title>
        <authorList>
            <consortium name="The Broad Institute Genomics Platform"/>
            <consortium name="The Broad Institute Genome Sequencing Center for Infectious Disease"/>
            <person name="Wu L."/>
            <person name="Ma J."/>
        </authorList>
    </citation>
    <scope>NUCLEOTIDE SEQUENCE [LARGE SCALE GENOMIC DNA]</scope>
    <source>
        <strain evidence="4">JCM 17250</strain>
    </source>
</reference>
<feature type="transmembrane region" description="Helical" evidence="1">
    <location>
        <begin position="97"/>
        <end position="117"/>
    </location>
</feature>
<sequence>MNKHFSLGLMITVISLLLHNFDMPVFFGLTVSLSLIGLMLAVRFLPFSYAVIVSAIINALIYFDGGMARFSILAFIHVVIIAWLYNREKKELFKWSFLTVLIVGIVYFLFTFFYLGYNDLRLLAYLSFLQHGILLILVALTLDLTTVYLPYFPYLRKSISYRKPILFGQVIFNVIVVVAIIPLMLVTSLKIYIKYNETIDYFVERSDDFDELVHTYIDQLDEIEVQRFLLGSTIERGYFNQSIEQFVADTNDKVYVFNDDQSIFTTSESAQDYRFLDQRMRQGNIIQLTAQDSIWIDSSPDPIRNWYNGHFINKVSFIDKEIHLIMPLVDQFIPFITEMILYYLLIMIVFFASFIFGLIADWILTKQLAQLNNLASELPLAMIKQKEIVVPKSRIIEFSQLANNIGIVGDRLKRMFLELDEKTEQLRKSEQTLYRVAHSDNLTGLPNRRSFYRDLEELIEERLNKFAILFIDFDQFKLVNDTYGHSSGDQLLIDISNRVRSFNQRYEGVYFYRLAGDEFIEVIRGASDTEVEQFGQSLLSVLAKPFSIKGEQVYISASIGISFYPAHGNTLDALLNAADQAMYELKNKGKNGLNFAPKRGDHS</sequence>
<keyword evidence="4" id="KW-1185">Reference proteome</keyword>
<dbReference type="PANTHER" id="PTHR46663:SF2">
    <property type="entry name" value="GGDEF DOMAIN-CONTAINING PROTEIN"/>
    <property type="match status" value="1"/>
</dbReference>
<protein>
    <recommendedName>
        <fullName evidence="2">GGDEF domain-containing protein</fullName>
    </recommendedName>
</protein>
<dbReference type="PANTHER" id="PTHR46663">
    <property type="entry name" value="DIGUANYLATE CYCLASE DGCT-RELATED"/>
    <property type="match status" value="1"/>
</dbReference>
<feature type="transmembrane region" description="Helical" evidence="1">
    <location>
        <begin position="67"/>
        <end position="85"/>
    </location>
</feature>
<dbReference type="EMBL" id="BAABDL010000014">
    <property type="protein sequence ID" value="GAA4058601.1"/>
    <property type="molecule type" value="Genomic_DNA"/>
</dbReference>
<gene>
    <name evidence="3" type="ORF">GCM10022410_02160</name>
</gene>
<evidence type="ECO:0000259" key="2">
    <source>
        <dbReference type="PROSITE" id="PS50887"/>
    </source>
</evidence>
<feature type="transmembrane region" description="Helical" evidence="1">
    <location>
        <begin position="340"/>
        <end position="364"/>
    </location>
</feature>
<dbReference type="InterPro" id="IPR000160">
    <property type="entry name" value="GGDEF_dom"/>
</dbReference>
<name>A0ABP7V3B3_9BACI</name>
<dbReference type="SMART" id="SM00267">
    <property type="entry name" value="GGDEF"/>
    <property type="match status" value="1"/>
</dbReference>
<feature type="transmembrane region" description="Helical" evidence="1">
    <location>
        <begin position="170"/>
        <end position="193"/>
    </location>
</feature>
<dbReference type="Pfam" id="PF00990">
    <property type="entry name" value="GGDEF"/>
    <property type="match status" value="1"/>
</dbReference>
<keyword evidence="1" id="KW-0812">Transmembrane</keyword>
<evidence type="ECO:0000313" key="4">
    <source>
        <dbReference type="Proteomes" id="UP001501734"/>
    </source>
</evidence>
<dbReference type="PROSITE" id="PS50887">
    <property type="entry name" value="GGDEF"/>
    <property type="match status" value="1"/>
</dbReference>